<evidence type="ECO:0000313" key="1">
    <source>
        <dbReference type="EMBL" id="BAX63984.1"/>
    </source>
</evidence>
<evidence type="ECO:0000313" key="2">
    <source>
        <dbReference type="Proteomes" id="UP000218432"/>
    </source>
</evidence>
<dbReference type="EMBL" id="AP018113">
    <property type="protein sequence ID" value="BAX63984.1"/>
    <property type="molecule type" value="Genomic_DNA"/>
</dbReference>
<dbReference type="AlphaFoldDB" id="A0A1Y1BVG1"/>
<reference evidence="1 2" key="1">
    <citation type="journal article" date="2017" name="Genome Announc.">
        <title>Complete Genome Sequence of Burkholderia stabilis FERMP-21014.</title>
        <authorList>
            <person name="Konishi K."/>
            <person name="Kumagai T."/>
            <person name="Sakasegawa S."/>
            <person name="Tamura T."/>
        </authorList>
    </citation>
    <scope>NUCLEOTIDE SEQUENCE [LARGE SCALE GENOMIC DNA]</scope>
    <source>
        <strain evidence="1 2">FERMP-21014</strain>
    </source>
</reference>
<sequence length="54" mass="5815">MLNGTTSQNRDAHPDFRAHFAGRVAHAAALNAARGAKLRALFDRIAWDADGVGR</sequence>
<protein>
    <submittedName>
        <fullName evidence="1">Uncharacterized protein</fullName>
    </submittedName>
</protein>
<name>A0A1Y1BVG1_9BURK</name>
<organism evidence="1 2">
    <name type="scientific">Burkholderia stabilis</name>
    <dbReference type="NCBI Taxonomy" id="95485"/>
    <lineage>
        <taxon>Bacteria</taxon>
        <taxon>Pseudomonadati</taxon>
        <taxon>Pseudomonadota</taxon>
        <taxon>Betaproteobacteria</taxon>
        <taxon>Burkholderiales</taxon>
        <taxon>Burkholderiaceae</taxon>
        <taxon>Burkholderia</taxon>
        <taxon>Burkholderia cepacia complex</taxon>
    </lineage>
</organism>
<dbReference type="Proteomes" id="UP000218432">
    <property type="component" value="Chromosome 3"/>
</dbReference>
<accession>A0A1Y1BVG1</accession>
<proteinExistence type="predicted"/>
<gene>
    <name evidence="1" type="ORF">BSFP_068570</name>
</gene>